<dbReference type="InterPro" id="IPR010497">
    <property type="entry name" value="Epoxide_hydro_N"/>
</dbReference>
<dbReference type="SUPFAM" id="SSF53474">
    <property type="entry name" value="alpha/beta-Hydrolases"/>
    <property type="match status" value="1"/>
</dbReference>
<dbReference type="OMA" id="SEHWREN"/>
<dbReference type="STRING" id="1287681.M7TP13"/>
<comment type="similarity">
    <text evidence="1">Belongs to the peptidase S33 family.</text>
</comment>
<dbReference type="Proteomes" id="UP000012174">
    <property type="component" value="Unassembled WGS sequence"/>
</dbReference>
<name>M7TP13_EUTLA</name>
<dbReference type="InterPro" id="IPR016292">
    <property type="entry name" value="Epoxide_hydrolase"/>
</dbReference>
<evidence type="ECO:0000256" key="1">
    <source>
        <dbReference type="ARBA" id="ARBA00010088"/>
    </source>
</evidence>
<dbReference type="AlphaFoldDB" id="M7TP13"/>
<keyword evidence="6" id="KW-1185">Reference proteome</keyword>
<dbReference type="EMBL" id="KB705615">
    <property type="protein sequence ID" value="EMR71626.1"/>
    <property type="molecule type" value="Genomic_DNA"/>
</dbReference>
<keyword evidence="3 5" id="KW-0378">Hydrolase</keyword>
<dbReference type="PRINTS" id="PR00412">
    <property type="entry name" value="EPOXHYDRLASE"/>
</dbReference>
<dbReference type="InterPro" id="IPR029058">
    <property type="entry name" value="AB_hydrolase_fold"/>
</dbReference>
<evidence type="ECO:0000256" key="3">
    <source>
        <dbReference type="ARBA" id="ARBA00022801"/>
    </source>
</evidence>
<feature type="domain" description="Epoxide hydrolase N-terminal" evidence="4">
    <location>
        <begin position="4"/>
        <end position="112"/>
    </location>
</feature>
<dbReference type="GO" id="GO:0097176">
    <property type="term" value="P:epoxide metabolic process"/>
    <property type="evidence" value="ECO:0007669"/>
    <property type="project" value="TreeGrafter"/>
</dbReference>
<accession>M7TP13</accession>
<dbReference type="OrthoDB" id="7130006at2759"/>
<evidence type="ECO:0000313" key="6">
    <source>
        <dbReference type="Proteomes" id="UP000012174"/>
    </source>
</evidence>
<dbReference type="PANTHER" id="PTHR21661">
    <property type="entry name" value="EPOXIDE HYDROLASE 1-RELATED"/>
    <property type="match status" value="1"/>
</dbReference>
<organism evidence="5 6">
    <name type="scientific">Eutypa lata (strain UCR-EL1)</name>
    <name type="common">Grapevine dieback disease fungus</name>
    <name type="synonym">Eutypa armeniacae</name>
    <dbReference type="NCBI Taxonomy" id="1287681"/>
    <lineage>
        <taxon>Eukaryota</taxon>
        <taxon>Fungi</taxon>
        <taxon>Dikarya</taxon>
        <taxon>Ascomycota</taxon>
        <taxon>Pezizomycotina</taxon>
        <taxon>Sordariomycetes</taxon>
        <taxon>Xylariomycetidae</taxon>
        <taxon>Xylariales</taxon>
        <taxon>Diatrypaceae</taxon>
        <taxon>Eutypa</taxon>
    </lineage>
</organism>
<evidence type="ECO:0000256" key="2">
    <source>
        <dbReference type="ARBA" id="ARBA00022797"/>
    </source>
</evidence>
<dbReference type="eggNOG" id="KOG2565">
    <property type="taxonomic scope" value="Eukaryota"/>
</dbReference>
<dbReference type="GO" id="GO:0004301">
    <property type="term" value="F:epoxide hydrolase activity"/>
    <property type="evidence" value="ECO:0007669"/>
    <property type="project" value="TreeGrafter"/>
</dbReference>
<evidence type="ECO:0000259" key="4">
    <source>
        <dbReference type="Pfam" id="PF06441"/>
    </source>
</evidence>
<dbReference type="HOGENOM" id="CLU_019414_0_2_1"/>
<evidence type="ECO:0000313" key="5">
    <source>
        <dbReference type="EMBL" id="EMR71626.1"/>
    </source>
</evidence>
<dbReference type="KEGG" id="ela:UCREL1_1333"/>
<sequence length="359" mass="40711">MTNIRPFKIDVPQSDIDELNTKLLGSRFPGVAEDSWERGTPIQDIKHISEHWRENFSWRSFEERLNRLPHYEATVAVDGFDPVQVHFIHQQSSAPDAIPLLFVHGWPGGFHEIIKCLPLFAESEKNGGPAFHVIAPSLPNFGFSSRVDRPGFGLRQYAETCHKLMLGLGYKKYACQGGDWGSQICRLLGEGYPQSMRAIHLNLILAGPPPITSPIKFARFLITSFLKWYTPAEAARLNGMRDYQMNGNGYFQIQKQRPNTIGVALSDSPVGLLAWIYDKLVTWTDDYPFTDDEVCEWGFSYFPKELFGTPRFWNRQIGNVVFEKEHDGGGHFAAWEKPEALVGDLRVMFGRGGGAYEPR</sequence>
<dbReference type="InterPro" id="IPR000639">
    <property type="entry name" value="Epox_hydrolase-like"/>
</dbReference>
<protein>
    <submittedName>
        <fullName evidence="5">Putative epoxide hydrolase protein</fullName>
    </submittedName>
</protein>
<gene>
    <name evidence="5" type="ORF">UCREL1_1333</name>
</gene>
<dbReference type="PANTHER" id="PTHR21661:SF35">
    <property type="entry name" value="EPOXIDE HYDROLASE"/>
    <property type="match status" value="1"/>
</dbReference>
<dbReference type="PIRSF" id="PIRSF001112">
    <property type="entry name" value="Epoxide_hydrolase"/>
    <property type="match status" value="1"/>
</dbReference>
<dbReference type="Gene3D" id="3.40.50.1820">
    <property type="entry name" value="alpha/beta hydrolase"/>
    <property type="match status" value="2"/>
</dbReference>
<proteinExistence type="inferred from homology"/>
<dbReference type="Pfam" id="PF06441">
    <property type="entry name" value="EHN"/>
    <property type="match status" value="1"/>
</dbReference>
<reference evidence="6" key="1">
    <citation type="journal article" date="2013" name="Genome Announc.">
        <title>Draft genome sequence of the grapevine dieback fungus Eutypa lata UCR-EL1.</title>
        <authorList>
            <person name="Blanco-Ulate B."/>
            <person name="Rolshausen P.E."/>
            <person name="Cantu D."/>
        </authorList>
    </citation>
    <scope>NUCLEOTIDE SEQUENCE [LARGE SCALE GENOMIC DNA]</scope>
    <source>
        <strain evidence="6">UCR-EL1</strain>
    </source>
</reference>
<keyword evidence="2" id="KW-0058">Aromatic hydrocarbons catabolism</keyword>